<keyword evidence="3" id="KW-0560">Oxidoreductase</keyword>
<sequence>MSFLPVCLQIENEQILIIGGGKVALHKIEGLERFTRNIKVVAPEVVEGIRQRSWIEVDQKGYAPADLEGHLLVFAATDDPELNAQIKSDSLSHRCLVNLVDNPAKGDFASPAIFKHNNMAVAVSSNGENVHASVQWRNEIRSLVEDGTIKAIHH</sequence>
<comment type="catalytic activity">
    <reaction evidence="6">
        <text>precorrin-2 + NAD(+) = sirohydrochlorin + NADH + 2 H(+)</text>
        <dbReference type="Rhea" id="RHEA:15613"/>
        <dbReference type="ChEBI" id="CHEBI:15378"/>
        <dbReference type="ChEBI" id="CHEBI:57540"/>
        <dbReference type="ChEBI" id="CHEBI:57945"/>
        <dbReference type="ChEBI" id="CHEBI:58351"/>
        <dbReference type="ChEBI" id="CHEBI:58827"/>
        <dbReference type="EC" id="1.3.1.76"/>
    </reaction>
</comment>
<dbReference type="Pfam" id="PF13241">
    <property type="entry name" value="NAD_binding_7"/>
    <property type="match status" value="1"/>
</dbReference>
<dbReference type="Proteomes" id="UP000032900">
    <property type="component" value="Unassembled WGS sequence"/>
</dbReference>
<comment type="caution">
    <text evidence="7">The sequence shown here is derived from an EMBL/GenBank/DDBJ whole genome shotgun (WGS) entry which is preliminary data.</text>
</comment>
<evidence type="ECO:0000313" key="7">
    <source>
        <dbReference type="EMBL" id="GAO29637.1"/>
    </source>
</evidence>
<evidence type="ECO:0000256" key="2">
    <source>
        <dbReference type="ARBA" id="ARBA00012400"/>
    </source>
</evidence>
<dbReference type="OrthoDB" id="45564at2"/>
<dbReference type="GO" id="GO:0004325">
    <property type="term" value="F:ferrochelatase activity"/>
    <property type="evidence" value="ECO:0007669"/>
    <property type="project" value="InterPro"/>
</dbReference>
<dbReference type="InterPro" id="IPR006367">
    <property type="entry name" value="Sirohaem_synthase_N"/>
</dbReference>
<evidence type="ECO:0000256" key="4">
    <source>
        <dbReference type="ARBA" id="ARBA00023027"/>
    </source>
</evidence>
<protein>
    <recommendedName>
        <fullName evidence="2">precorrin-2 dehydrogenase</fullName>
        <ecNumber evidence="2">1.3.1.76</ecNumber>
    </recommendedName>
</protein>
<evidence type="ECO:0000256" key="5">
    <source>
        <dbReference type="ARBA" id="ARBA00023244"/>
    </source>
</evidence>
<reference evidence="7 8" key="1">
    <citation type="journal article" date="2015" name="Microbes Environ.">
        <title>Distribution and evolution of nitrogen fixation genes in the phylum bacteroidetes.</title>
        <authorList>
            <person name="Inoue J."/>
            <person name="Oshima K."/>
            <person name="Suda W."/>
            <person name="Sakamoto M."/>
            <person name="Iino T."/>
            <person name="Noda S."/>
            <person name="Hongoh Y."/>
            <person name="Hattori M."/>
            <person name="Ohkuma M."/>
        </authorList>
    </citation>
    <scope>NUCLEOTIDE SEQUENCE [LARGE SCALE GENOMIC DNA]</scope>
    <source>
        <strain evidence="7">JCM 15548</strain>
    </source>
</reference>
<dbReference type="GO" id="GO:0043115">
    <property type="term" value="F:precorrin-2 dehydrogenase activity"/>
    <property type="evidence" value="ECO:0007669"/>
    <property type="project" value="UniProtKB-EC"/>
</dbReference>
<organism evidence="7 8">
    <name type="scientific">Geofilum rubicundum JCM 15548</name>
    <dbReference type="NCBI Taxonomy" id="1236989"/>
    <lineage>
        <taxon>Bacteria</taxon>
        <taxon>Pseudomonadati</taxon>
        <taxon>Bacteroidota</taxon>
        <taxon>Bacteroidia</taxon>
        <taxon>Marinilabiliales</taxon>
        <taxon>Marinilabiliaceae</taxon>
        <taxon>Geofilum</taxon>
    </lineage>
</organism>
<evidence type="ECO:0000313" key="8">
    <source>
        <dbReference type="Proteomes" id="UP000032900"/>
    </source>
</evidence>
<proteinExistence type="predicted"/>
<dbReference type="InterPro" id="IPR036291">
    <property type="entry name" value="NAD(P)-bd_dom_sf"/>
</dbReference>
<keyword evidence="4" id="KW-0520">NAD</keyword>
<dbReference type="PANTHER" id="PTHR35330">
    <property type="entry name" value="SIROHEME BIOSYNTHESIS PROTEIN MET8"/>
    <property type="match status" value="1"/>
</dbReference>
<name>A0A0E9LVM9_9BACT</name>
<evidence type="ECO:0000256" key="1">
    <source>
        <dbReference type="ARBA" id="ARBA00005010"/>
    </source>
</evidence>
<dbReference type="AlphaFoldDB" id="A0A0E9LVM9"/>
<dbReference type="RefSeq" id="WP_062124061.1">
    <property type="nucleotide sequence ID" value="NZ_BAZW01000011.1"/>
</dbReference>
<accession>A0A0E9LVM9</accession>
<dbReference type="EC" id="1.3.1.76" evidence="2"/>
<keyword evidence="8" id="KW-1185">Reference proteome</keyword>
<comment type="pathway">
    <text evidence="1">Porphyrin-containing compound metabolism; siroheme biosynthesis; sirohydrochlorin from precorrin-2: step 1/1.</text>
</comment>
<dbReference type="GO" id="GO:0019354">
    <property type="term" value="P:siroheme biosynthetic process"/>
    <property type="evidence" value="ECO:0007669"/>
    <property type="project" value="UniProtKB-UniPathway"/>
</dbReference>
<dbReference type="Gene3D" id="3.40.50.720">
    <property type="entry name" value="NAD(P)-binding Rossmann-like Domain"/>
    <property type="match status" value="1"/>
</dbReference>
<keyword evidence="5" id="KW-0627">Porphyrin biosynthesis</keyword>
<dbReference type="EMBL" id="BAZW01000011">
    <property type="protein sequence ID" value="GAO29637.1"/>
    <property type="molecule type" value="Genomic_DNA"/>
</dbReference>
<gene>
    <name evidence="7" type="ORF">JCM15548_11846</name>
</gene>
<evidence type="ECO:0000256" key="3">
    <source>
        <dbReference type="ARBA" id="ARBA00023002"/>
    </source>
</evidence>
<dbReference type="UniPathway" id="UPA00262">
    <property type="reaction ID" value="UER00222"/>
</dbReference>
<dbReference type="NCBIfam" id="TIGR01470">
    <property type="entry name" value="cysG_Nterm"/>
    <property type="match status" value="1"/>
</dbReference>
<dbReference type="SUPFAM" id="SSF51735">
    <property type="entry name" value="NAD(P)-binding Rossmann-fold domains"/>
    <property type="match status" value="1"/>
</dbReference>
<dbReference type="STRING" id="1236989.JCM15548_11846"/>
<dbReference type="InterPro" id="IPR028161">
    <property type="entry name" value="Met8-like"/>
</dbReference>
<evidence type="ECO:0000256" key="6">
    <source>
        <dbReference type="ARBA" id="ARBA00047561"/>
    </source>
</evidence>
<dbReference type="PANTHER" id="PTHR35330:SF1">
    <property type="entry name" value="SIROHEME BIOSYNTHESIS PROTEIN MET8"/>
    <property type="match status" value="1"/>
</dbReference>